<gene>
    <name evidence="10" type="ORF">E0E05_15740</name>
</gene>
<dbReference type="UniPathway" id="UPA00219"/>
<organism evidence="10 11">
    <name type="scientific">Roseitalea porphyridii</name>
    <dbReference type="NCBI Taxonomy" id="1852022"/>
    <lineage>
        <taxon>Bacteria</taxon>
        <taxon>Pseudomonadati</taxon>
        <taxon>Pseudomonadota</taxon>
        <taxon>Alphaproteobacteria</taxon>
        <taxon>Hyphomicrobiales</taxon>
        <taxon>Ahrensiaceae</taxon>
        <taxon>Roseitalea</taxon>
    </lineage>
</organism>
<dbReference type="KEGG" id="rpod:E0E05_15740"/>
<feature type="active site" description="Nucleophile" evidence="7">
    <location>
        <position position="316"/>
    </location>
</feature>
<evidence type="ECO:0000313" key="11">
    <source>
        <dbReference type="Proteomes" id="UP000293719"/>
    </source>
</evidence>
<reference evidence="10 11" key="1">
    <citation type="journal article" date="2017" name="Int. J. Syst. Evol. Microbiol.">
        <title>Roseitalea porphyridii gen. nov., sp. nov., isolated from a red alga, and reclassification of Hoeflea suaedae Chung et al. 2013 as Pseudohoeflea suaedae gen. nov., comb. nov.</title>
        <authorList>
            <person name="Hyeon J.W."/>
            <person name="Jeong S.E."/>
            <person name="Baek K."/>
            <person name="Jeon C.O."/>
        </authorList>
    </citation>
    <scope>NUCLEOTIDE SEQUENCE [LARGE SCALE GENOMIC DNA]</scope>
    <source>
        <strain evidence="10 11">MA7-20</strain>
    </source>
</reference>
<keyword evidence="4 7" id="KW-0133">Cell shape</keyword>
<keyword evidence="5 7" id="KW-0573">Peptidoglycan synthesis</keyword>
<dbReference type="GO" id="GO:0071972">
    <property type="term" value="F:peptidoglycan L,D-transpeptidase activity"/>
    <property type="evidence" value="ECO:0007669"/>
    <property type="project" value="TreeGrafter"/>
</dbReference>
<dbReference type="InterPro" id="IPR050979">
    <property type="entry name" value="LD-transpeptidase"/>
</dbReference>
<dbReference type="Gene3D" id="2.40.440.10">
    <property type="entry name" value="L,D-transpeptidase catalytic domain-like"/>
    <property type="match status" value="1"/>
</dbReference>
<keyword evidence="11" id="KW-1185">Reference proteome</keyword>
<dbReference type="GO" id="GO:0071555">
    <property type="term" value="P:cell wall organization"/>
    <property type="evidence" value="ECO:0007669"/>
    <property type="project" value="UniProtKB-UniRule"/>
</dbReference>
<sequence length="341" mass="36131">MLAPIFIRRFPVRQALVAACLCTMVLPAAGMPPTSDEFDRITIGGSQLYRPAPVAPVQADHRSIAALQVLMDRIGISPGVIDGRDAARLHGAFALFAKTEIGATIAGPDDGAAIEAALAETGGPAFVDYAITAADVAGPFTPEIPTLYVQQASLREIGFRDPREMLAERFHMDEAYLAALNPDADFGRAGTIVRVAAPGRDLQRRVARIEADKARLQVRAYDGHGELVAAYPASIGSAATPSPTGTHTVRNKAQNPRYTYDPSGSAQPGLSDGLVLLPPGPNGPVGNAWIGLSKRTYGIHGTPEPREIGVSESVGCVRLTNWDALELARLVRRGVPVTFID</sequence>
<dbReference type="EMBL" id="CP036532">
    <property type="protein sequence ID" value="QBK31914.1"/>
    <property type="molecule type" value="Genomic_DNA"/>
</dbReference>
<evidence type="ECO:0000259" key="9">
    <source>
        <dbReference type="PROSITE" id="PS52029"/>
    </source>
</evidence>
<feature type="active site" description="Proton donor/acceptor" evidence="7">
    <location>
        <position position="300"/>
    </location>
</feature>
<proteinExistence type="inferred from homology"/>
<evidence type="ECO:0000256" key="1">
    <source>
        <dbReference type="ARBA" id="ARBA00004752"/>
    </source>
</evidence>
<dbReference type="PANTHER" id="PTHR30582">
    <property type="entry name" value="L,D-TRANSPEPTIDASE"/>
    <property type="match status" value="1"/>
</dbReference>
<dbReference type="PANTHER" id="PTHR30582:SF30">
    <property type="entry name" value="BLR4375 PROTEIN"/>
    <property type="match status" value="1"/>
</dbReference>
<feature type="chain" id="PRO_5020442834" evidence="8">
    <location>
        <begin position="31"/>
        <end position="341"/>
    </location>
</feature>
<dbReference type="AlphaFoldDB" id="A0A4P6V523"/>
<evidence type="ECO:0000256" key="3">
    <source>
        <dbReference type="ARBA" id="ARBA00022679"/>
    </source>
</evidence>
<feature type="domain" description="L,D-TPase catalytic" evidence="9">
    <location>
        <begin position="207"/>
        <end position="340"/>
    </location>
</feature>
<dbReference type="InterPro" id="IPR005490">
    <property type="entry name" value="LD_TPept_cat_dom"/>
</dbReference>
<evidence type="ECO:0000256" key="4">
    <source>
        <dbReference type="ARBA" id="ARBA00022960"/>
    </source>
</evidence>
<evidence type="ECO:0000256" key="7">
    <source>
        <dbReference type="PROSITE-ProRule" id="PRU01373"/>
    </source>
</evidence>
<evidence type="ECO:0000256" key="5">
    <source>
        <dbReference type="ARBA" id="ARBA00022984"/>
    </source>
</evidence>
<keyword evidence="3" id="KW-0808">Transferase</keyword>
<name>A0A4P6V523_9HYPH</name>
<evidence type="ECO:0000256" key="6">
    <source>
        <dbReference type="ARBA" id="ARBA00023316"/>
    </source>
</evidence>
<dbReference type="Proteomes" id="UP000293719">
    <property type="component" value="Chromosome"/>
</dbReference>
<dbReference type="GO" id="GO:0008360">
    <property type="term" value="P:regulation of cell shape"/>
    <property type="evidence" value="ECO:0007669"/>
    <property type="project" value="UniProtKB-UniRule"/>
</dbReference>
<keyword evidence="8" id="KW-0732">Signal</keyword>
<evidence type="ECO:0000256" key="2">
    <source>
        <dbReference type="ARBA" id="ARBA00005992"/>
    </source>
</evidence>
<comment type="similarity">
    <text evidence="2">Belongs to the YkuD family.</text>
</comment>
<dbReference type="GO" id="GO:0018104">
    <property type="term" value="P:peptidoglycan-protein cross-linking"/>
    <property type="evidence" value="ECO:0007669"/>
    <property type="project" value="TreeGrafter"/>
</dbReference>
<keyword evidence="6 7" id="KW-0961">Cell wall biogenesis/degradation</keyword>
<evidence type="ECO:0000313" key="10">
    <source>
        <dbReference type="EMBL" id="QBK31914.1"/>
    </source>
</evidence>
<dbReference type="GO" id="GO:0005576">
    <property type="term" value="C:extracellular region"/>
    <property type="evidence" value="ECO:0007669"/>
    <property type="project" value="TreeGrafter"/>
</dbReference>
<dbReference type="GO" id="GO:0016740">
    <property type="term" value="F:transferase activity"/>
    <property type="evidence" value="ECO:0007669"/>
    <property type="project" value="UniProtKB-KW"/>
</dbReference>
<evidence type="ECO:0000256" key="8">
    <source>
        <dbReference type="SAM" id="SignalP"/>
    </source>
</evidence>
<dbReference type="Pfam" id="PF03734">
    <property type="entry name" value="YkuD"/>
    <property type="match status" value="1"/>
</dbReference>
<dbReference type="CDD" id="cd16913">
    <property type="entry name" value="YkuD_like"/>
    <property type="match status" value="1"/>
</dbReference>
<dbReference type="PROSITE" id="PS52029">
    <property type="entry name" value="LD_TPASE"/>
    <property type="match status" value="1"/>
</dbReference>
<dbReference type="InterPro" id="IPR038063">
    <property type="entry name" value="Transpep_catalytic_dom"/>
</dbReference>
<comment type="pathway">
    <text evidence="1 7">Cell wall biogenesis; peptidoglycan biosynthesis.</text>
</comment>
<dbReference type="SUPFAM" id="SSF141523">
    <property type="entry name" value="L,D-transpeptidase catalytic domain-like"/>
    <property type="match status" value="1"/>
</dbReference>
<feature type="signal peptide" evidence="8">
    <location>
        <begin position="1"/>
        <end position="30"/>
    </location>
</feature>
<protein>
    <submittedName>
        <fullName evidence="10">L,D-transpeptidase</fullName>
    </submittedName>
</protein>
<accession>A0A4P6V523</accession>